<accession>A0A1F5NMC8</accession>
<keyword evidence="5" id="KW-0520">NAD</keyword>
<evidence type="ECO:0000256" key="6">
    <source>
        <dbReference type="PIRSR" id="PIRSR000149-4"/>
    </source>
</evidence>
<keyword evidence="5" id="KW-0547">Nucleotide-binding</keyword>
<dbReference type="AlphaFoldDB" id="A0A1F5NMC8"/>
<dbReference type="FunFam" id="3.30.360.10:FF:000002">
    <property type="entry name" value="Glyceraldehyde-3-phosphate dehydrogenase"/>
    <property type="match status" value="1"/>
</dbReference>
<evidence type="ECO:0000259" key="8">
    <source>
        <dbReference type="SMART" id="SM00846"/>
    </source>
</evidence>
<evidence type="ECO:0000313" key="9">
    <source>
        <dbReference type="EMBL" id="OGE78839.1"/>
    </source>
</evidence>
<sequence length="338" mass="37011">MTKPIKLAINGLGRIGRVFLRIAWDNPHFEIIAANSRSDLAMYAHLLKYDSTYGVWDKEVTVRGDNLIIGGKAIPFHQEVDGEDLPWGKLGAEMVLDATGKFKTHAEAETHIKAGAKYVVVTAPGHDLDPTLVYGVNHGQFDPKKDQIISGASCTSICSSLVVKVLEENFGIERGFINTVHAFTSDQSLQDSSHKDLRRARAASQSIIPSTTGVTKTIGKMFPNLKGKISGMSFRVPVIDPSILAISAQLKTDTTAEKVNEAFRKASEGQLKGHLEVSDLPLVSRDYQGNPAGATIDLLSTEVVDGSFVNVLAWYDNEWGYVTQLTRLLEYLAKEIKK</sequence>
<dbReference type="FunFam" id="3.40.50.720:FF:000001">
    <property type="entry name" value="Glyceraldehyde-3-phosphate dehydrogenase"/>
    <property type="match status" value="1"/>
</dbReference>
<feature type="binding site" evidence="5">
    <location>
        <position position="122"/>
    </location>
    <ligand>
        <name>NAD(+)</name>
        <dbReference type="ChEBI" id="CHEBI:57540"/>
    </ligand>
</feature>
<comment type="caution">
    <text evidence="9">The sequence shown here is derived from an EMBL/GenBank/DDBJ whole genome shotgun (WGS) entry which is preliminary data.</text>
</comment>
<proteinExistence type="inferred from homology"/>
<dbReference type="SMART" id="SM00846">
    <property type="entry name" value="Gp_dh_N"/>
    <property type="match status" value="1"/>
</dbReference>
<feature type="domain" description="Glyceraldehyde 3-phosphate dehydrogenase NAD(P) binding" evidence="8">
    <location>
        <begin position="5"/>
        <end position="154"/>
    </location>
</feature>
<evidence type="ECO:0000256" key="4">
    <source>
        <dbReference type="PIRSR" id="PIRSR000149-2"/>
    </source>
</evidence>
<protein>
    <submittedName>
        <fullName evidence="9">Type I glyceraldehyde-3-phosphate dehydrogenase</fullName>
    </submittedName>
</protein>
<feature type="active site" description="Nucleophile" evidence="3">
    <location>
        <position position="154"/>
    </location>
</feature>
<dbReference type="Proteomes" id="UP000176864">
    <property type="component" value="Unassembled WGS sequence"/>
</dbReference>
<dbReference type="Pfam" id="PF02800">
    <property type="entry name" value="Gp_dh_C"/>
    <property type="match status" value="1"/>
</dbReference>
<dbReference type="Gene3D" id="3.30.360.10">
    <property type="entry name" value="Dihydrodipicolinate Reductase, domain 2"/>
    <property type="match status" value="1"/>
</dbReference>
<dbReference type="GO" id="GO:0016620">
    <property type="term" value="F:oxidoreductase activity, acting on the aldehyde or oxo group of donors, NAD or NADP as acceptor"/>
    <property type="evidence" value="ECO:0007669"/>
    <property type="project" value="InterPro"/>
</dbReference>
<organism evidence="9 10">
    <name type="scientific">Candidatus Doudnabacteria bacterium RIFCSPHIGHO2_01_FULL_46_14</name>
    <dbReference type="NCBI Taxonomy" id="1817824"/>
    <lineage>
        <taxon>Bacteria</taxon>
        <taxon>Candidatus Doudnaibacteriota</taxon>
    </lineage>
</organism>
<name>A0A1F5NMC8_9BACT</name>
<feature type="binding site" evidence="4">
    <location>
        <position position="184"/>
    </location>
    <ligand>
        <name>D-glyceraldehyde 3-phosphate</name>
        <dbReference type="ChEBI" id="CHEBI:59776"/>
    </ligand>
</feature>
<dbReference type="PIRSF" id="PIRSF000149">
    <property type="entry name" value="GAP_DH"/>
    <property type="match status" value="1"/>
</dbReference>
<keyword evidence="2" id="KW-0560">Oxidoreductase</keyword>
<dbReference type="Pfam" id="PF00044">
    <property type="entry name" value="Gp_dh_N"/>
    <property type="match status" value="1"/>
</dbReference>
<gene>
    <name evidence="9" type="ORF">A2751_01445</name>
</gene>
<evidence type="ECO:0000256" key="5">
    <source>
        <dbReference type="PIRSR" id="PIRSR000149-3"/>
    </source>
</evidence>
<evidence type="ECO:0000256" key="1">
    <source>
        <dbReference type="ARBA" id="ARBA00007406"/>
    </source>
</evidence>
<feature type="binding site" evidence="5">
    <location>
        <begin position="14"/>
        <end position="15"/>
    </location>
    <ligand>
        <name>NAD(+)</name>
        <dbReference type="ChEBI" id="CHEBI:57540"/>
    </ligand>
</feature>
<feature type="binding site" evidence="4">
    <location>
        <begin position="212"/>
        <end position="213"/>
    </location>
    <ligand>
        <name>D-glyceraldehyde 3-phosphate</name>
        <dbReference type="ChEBI" id="CHEBI:59776"/>
    </ligand>
</feature>
<evidence type="ECO:0000256" key="3">
    <source>
        <dbReference type="PIRSR" id="PIRSR000149-1"/>
    </source>
</evidence>
<comment type="similarity">
    <text evidence="1 7">Belongs to the glyceraldehyde-3-phosphate dehydrogenase family.</text>
</comment>
<feature type="binding site" evidence="4">
    <location>
        <position position="235"/>
    </location>
    <ligand>
        <name>D-glyceraldehyde 3-phosphate</name>
        <dbReference type="ChEBI" id="CHEBI:59776"/>
    </ligand>
</feature>
<dbReference type="InterPro" id="IPR020829">
    <property type="entry name" value="GlycerAld_3-P_DH_cat"/>
</dbReference>
<dbReference type="PANTHER" id="PTHR43148">
    <property type="entry name" value="GLYCERALDEHYDE-3-PHOSPHATE DEHYDROGENASE 2"/>
    <property type="match status" value="1"/>
</dbReference>
<dbReference type="InterPro" id="IPR020828">
    <property type="entry name" value="GlycerAld_3-P_DH_NAD(P)-bd"/>
</dbReference>
<feature type="binding site" evidence="5">
    <location>
        <position position="317"/>
    </location>
    <ligand>
        <name>NAD(+)</name>
        <dbReference type="ChEBI" id="CHEBI:57540"/>
    </ligand>
</feature>
<dbReference type="SUPFAM" id="SSF51735">
    <property type="entry name" value="NAD(P)-binding Rossmann-fold domains"/>
    <property type="match status" value="1"/>
</dbReference>
<dbReference type="CDD" id="cd18126">
    <property type="entry name" value="GAPDH_I_C"/>
    <property type="match status" value="1"/>
</dbReference>
<reference evidence="9 10" key="1">
    <citation type="journal article" date="2016" name="Nat. Commun.">
        <title>Thousands of microbial genomes shed light on interconnected biogeochemical processes in an aquifer system.</title>
        <authorList>
            <person name="Anantharaman K."/>
            <person name="Brown C.T."/>
            <person name="Hug L.A."/>
            <person name="Sharon I."/>
            <person name="Castelle C.J."/>
            <person name="Probst A.J."/>
            <person name="Thomas B.C."/>
            <person name="Singh A."/>
            <person name="Wilkins M.J."/>
            <person name="Karaoz U."/>
            <person name="Brodie E.L."/>
            <person name="Williams K.H."/>
            <person name="Hubbard S.S."/>
            <person name="Banfield J.F."/>
        </authorList>
    </citation>
    <scope>NUCLEOTIDE SEQUENCE [LARGE SCALE GENOMIC DNA]</scope>
</reference>
<evidence type="ECO:0000313" key="10">
    <source>
        <dbReference type="Proteomes" id="UP000176864"/>
    </source>
</evidence>
<evidence type="ECO:0000256" key="2">
    <source>
        <dbReference type="ARBA" id="ARBA00023002"/>
    </source>
</evidence>
<dbReference type="InterPro" id="IPR020831">
    <property type="entry name" value="GlycerAld/Erythrose_P_DH"/>
</dbReference>
<dbReference type="CDD" id="cd05214">
    <property type="entry name" value="GAPDH_I_N"/>
    <property type="match status" value="1"/>
</dbReference>
<dbReference type="InterPro" id="IPR036291">
    <property type="entry name" value="NAD(P)-bd_dom_sf"/>
</dbReference>
<dbReference type="SUPFAM" id="SSF55347">
    <property type="entry name" value="Glyceraldehyde-3-phosphate dehydrogenase-like, C-terminal domain"/>
    <property type="match status" value="1"/>
</dbReference>
<feature type="binding site" evidence="4">
    <location>
        <begin position="153"/>
        <end position="155"/>
    </location>
    <ligand>
        <name>D-glyceraldehyde 3-phosphate</name>
        <dbReference type="ChEBI" id="CHEBI:59776"/>
    </ligand>
</feature>
<dbReference type="STRING" id="1817824.A2751_01445"/>
<feature type="site" description="Activates thiol group during catalysis" evidence="6">
    <location>
        <position position="181"/>
    </location>
</feature>
<dbReference type="Gene3D" id="3.40.50.720">
    <property type="entry name" value="NAD(P)-binding Rossmann-like Domain"/>
    <property type="match status" value="1"/>
</dbReference>
<dbReference type="GO" id="GO:0051287">
    <property type="term" value="F:NAD binding"/>
    <property type="evidence" value="ECO:0007669"/>
    <property type="project" value="InterPro"/>
</dbReference>
<dbReference type="EMBL" id="MFEK01000013">
    <property type="protein sequence ID" value="OGE78839.1"/>
    <property type="molecule type" value="Genomic_DNA"/>
</dbReference>
<evidence type="ECO:0000256" key="7">
    <source>
        <dbReference type="RuleBase" id="RU000397"/>
    </source>
</evidence>
<dbReference type="PRINTS" id="PR00078">
    <property type="entry name" value="G3PDHDRGNASE"/>
</dbReference>